<dbReference type="Proteomes" id="UP001319874">
    <property type="component" value="Chromosome 1"/>
</dbReference>
<evidence type="ECO:0000313" key="3">
    <source>
        <dbReference type="Proteomes" id="UP001319874"/>
    </source>
</evidence>
<feature type="compositionally biased region" description="Basic and acidic residues" evidence="1">
    <location>
        <begin position="55"/>
        <end position="67"/>
    </location>
</feature>
<feature type="region of interest" description="Disordered" evidence="1">
    <location>
        <begin position="43"/>
        <end position="67"/>
    </location>
</feature>
<name>A0ABM7TPA8_9BURK</name>
<organism evidence="2 3">
    <name type="scientific">Paraburkholderia terrae</name>
    <dbReference type="NCBI Taxonomy" id="311230"/>
    <lineage>
        <taxon>Bacteria</taxon>
        <taxon>Pseudomonadati</taxon>
        <taxon>Pseudomonadota</taxon>
        <taxon>Betaproteobacteria</taxon>
        <taxon>Burkholderiales</taxon>
        <taxon>Burkholderiaceae</taxon>
        <taxon>Paraburkholderia</taxon>
    </lineage>
</organism>
<reference evidence="2 3" key="1">
    <citation type="journal article" date="2022" name="Front. Microbiol.">
        <title>Identification and characterization of a novel class of self-sufficient cytochrome P450 hydroxylase involved in cyclohexanecarboxylate degradation in Paraburkholderia terrae strain KU-64.</title>
        <authorList>
            <person name="Yamamoto T."/>
            <person name="Hasegawa Y."/>
            <person name="Iwaki H."/>
        </authorList>
    </citation>
    <scope>NUCLEOTIDE SEQUENCE [LARGE SCALE GENOMIC DNA]</scope>
    <source>
        <strain evidence="2 3">KU-64</strain>
    </source>
</reference>
<accession>A0ABM7TPA8</accession>
<feature type="compositionally biased region" description="Polar residues" evidence="1">
    <location>
        <begin position="43"/>
        <end position="53"/>
    </location>
</feature>
<evidence type="ECO:0000256" key="1">
    <source>
        <dbReference type="SAM" id="MobiDB-lite"/>
    </source>
</evidence>
<sequence length="67" mass="6891">MLNARSSGSLKWIVTAEGAATSASGAGSRDVGVAWAKAFDATASDTPHAASQRSGKRESKEKVIGWL</sequence>
<proteinExistence type="predicted"/>
<evidence type="ECO:0000313" key="2">
    <source>
        <dbReference type="EMBL" id="BCZ76741.1"/>
    </source>
</evidence>
<protein>
    <submittedName>
        <fullName evidence="2">Uncharacterized protein</fullName>
    </submittedName>
</protein>
<gene>
    <name evidence="2" type="ORF">PTKU64_04160</name>
</gene>
<dbReference type="EMBL" id="AP024955">
    <property type="protein sequence ID" value="BCZ76741.1"/>
    <property type="molecule type" value="Genomic_DNA"/>
</dbReference>
<keyword evidence="3" id="KW-1185">Reference proteome</keyword>